<dbReference type="RefSeq" id="WP_045311054.1">
    <property type="nucleotide sequence ID" value="NZ_JYJG01000052.1"/>
</dbReference>
<accession>A0A0F0H5C4</accession>
<evidence type="ECO:0000256" key="1">
    <source>
        <dbReference type="SAM" id="Phobius"/>
    </source>
</evidence>
<protein>
    <submittedName>
        <fullName evidence="2">Uncharacterized protein</fullName>
    </submittedName>
</protein>
<name>A0A0F0H5C4_LENAE</name>
<keyword evidence="1" id="KW-1133">Transmembrane helix</keyword>
<dbReference type="EMBL" id="JYJG01000052">
    <property type="protein sequence ID" value="KJK50715.1"/>
    <property type="molecule type" value="Genomic_DNA"/>
</dbReference>
<dbReference type="AlphaFoldDB" id="A0A0F0H5C4"/>
<gene>
    <name evidence="2" type="ORF">UK23_09555</name>
</gene>
<evidence type="ECO:0000313" key="2">
    <source>
        <dbReference type="EMBL" id="KJK50715.1"/>
    </source>
</evidence>
<keyword evidence="3" id="KW-1185">Reference proteome</keyword>
<dbReference type="OrthoDB" id="3689620at2"/>
<dbReference type="PATRIC" id="fig|68170.10.peg.294"/>
<evidence type="ECO:0000313" key="3">
    <source>
        <dbReference type="Proteomes" id="UP000033393"/>
    </source>
</evidence>
<dbReference type="Proteomes" id="UP000033393">
    <property type="component" value="Unassembled WGS sequence"/>
</dbReference>
<keyword evidence="1" id="KW-0812">Transmembrane</keyword>
<feature type="transmembrane region" description="Helical" evidence="1">
    <location>
        <begin position="75"/>
        <end position="95"/>
    </location>
</feature>
<feature type="transmembrane region" description="Helical" evidence="1">
    <location>
        <begin position="48"/>
        <end position="68"/>
    </location>
</feature>
<proteinExistence type="predicted"/>
<reference evidence="2 3" key="1">
    <citation type="submission" date="2015-02" db="EMBL/GenBank/DDBJ databases">
        <authorList>
            <person name="Ju K.-S."/>
            <person name="Doroghazi J.R."/>
            <person name="Metcalf W."/>
        </authorList>
    </citation>
    <scope>NUCLEOTIDE SEQUENCE [LARGE SCALE GENOMIC DNA]</scope>
    <source>
        <strain evidence="2 3">NRRL B-16140</strain>
    </source>
</reference>
<sequence>MRTDDGIDLFSKPVEPAPVLAQGKPPRGLTDGGWVRTTGWLQIGDHPVSSALLAALAGLLWALVGAAVSVRAFPVTAGVLVLLMPVLCGVFWWFLTSRVRPASVARNVETKHADELAVGDLVRLYGSIGPVAQVAEVQVADEVDVTFQGEVRQSWPRDRVVHVAELLS</sequence>
<keyword evidence="1" id="KW-0472">Membrane</keyword>
<organism evidence="2 3">
    <name type="scientific">Lentzea aerocolonigenes</name>
    <name type="common">Lechevalieria aerocolonigenes</name>
    <name type="synonym">Saccharothrix aerocolonigenes</name>
    <dbReference type="NCBI Taxonomy" id="68170"/>
    <lineage>
        <taxon>Bacteria</taxon>
        <taxon>Bacillati</taxon>
        <taxon>Actinomycetota</taxon>
        <taxon>Actinomycetes</taxon>
        <taxon>Pseudonocardiales</taxon>
        <taxon>Pseudonocardiaceae</taxon>
        <taxon>Lentzea</taxon>
    </lineage>
</organism>
<comment type="caution">
    <text evidence="2">The sequence shown here is derived from an EMBL/GenBank/DDBJ whole genome shotgun (WGS) entry which is preliminary data.</text>
</comment>